<feature type="region of interest" description="Disordered" evidence="1">
    <location>
        <begin position="119"/>
        <end position="141"/>
    </location>
</feature>
<accession>A0ABD0UAC0</accession>
<comment type="caution">
    <text evidence="4">The sequence shown here is derived from an EMBL/GenBank/DDBJ whole genome shotgun (WGS) entry which is preliminary data.</text>
</comment>
<dbReference type="InterPro" id="IPR045122">
    <property type="entry name" value="Csc1-like"/>
</dbReference>
<dbReference type="Pfam" id="PF02714">
    <property type="entry name" value="RSN1_7TM"/>
    <property type="match status" value="1"/>
</dbReference>
<keyword evidence="2" id="KW-1133">Transmembrane helix</keyword>
<keyword evidence="5" id="KW-1185">Reference proteome</keyword>
<dbReference type="Proteomes" id="UP001552299">
    <property type="component" value="Unassembled WGS sequence"/>
</dbReference>
<dbReference type="AlphaFoldDB" id="A0ABD0UAC0"/>
<dbReference type="InterPro" id="IPR003864">
    <property type="entry name" value="CSC1/OSCA1-like_7TM"/>
</dbReference>
<dbReference type="PANTHER" id="PTHR13018">
    <property type="entry name" value="PROBABLE MEMBRANE PROTEIN DUF221-RELATED"/>
    <property type="match status" value="1"/>
</dbReference>
<organism evidence="4 5">
    <name type="scientific">Dendrobium thyrsiflorum</name>
    <name type="common">Pinecone-like raceme dendrobium</name>
    <name type="synonym">Orchid</name>
    <dbReference type="NCBI Taxonomy" id="117978"/>
    <lineage>
        <taxon>Eukaryota</taxon>
        <taxon>Viridiplantae</taxon>
        <taxon>Streptophyta</taxon>
        <taxon>Embryophyta</taxon>
        <taxon>Tracheophyta</taxon>
        <taxon>Spermatophyta</taxon>
        <taxon>Magnoliopsida</taxon>
        <taxon>Liliopsida</taxon>
        <taxon>Asparagales</taxon>
        <taxon>Orchidaceae</taxon>
        <taxon>Epidendroideae</taxon>
        <taxon>Malaxideae</taxon>
        <taxon>Dendrobiinae</taxon>
        <taxon>Dendrobium</taxon>
    </lineage>
</organism>
<keyword evidence="2" id="KW-0812">Transmembrane</keyword>
<evidence type="ECO:0000256" key="2">
    <source>
        <dbReference type="SAM" id="Phobius"/>
    </source>
</evidence>
<dbReference type="EMBL" id="JANQDX010000018">
    <property type="protein sequence ID" value="KAL0907242.1"/>
    <property type="molecule type" value="Genomic_DNA"/>
</dbReference>
<reference evidence="4 5" key="1">
    <citation type="journal article" date="2024" name="Plant Biotechnol. J.">
        <title>Dendrobium thyrsiflorum genome and its molecular insights into genes involved in important horticultural traits.</title>
        <authorList>
            <person name="Chen B."/>
            <person name="Wang J.Y."/>
            <person name="Zheng P.J."/>
            <person name="Li K.L."/>
            <person name="Liang Y.M."/>
            <person name="Chen X.F."/>
            <person name="Zhang C."/>
            <person name="Zhao X."/>
            <person name="He X."/>
            <person name="Zhang G.Q."/>
            <person name="Liu Z.J."/>
            <person name="Xu Q."/>
        </authorList>
    </citation>
    <scope>NUCLEOTIDE SEQUENCE [LARGE SCALE GENOMIC DNA]</scope>
    <source>
        <strain evidence="4">GZMU011</strain>
    </source>
</reference>
<feature type="transmembrane region" description="Helical" evidence="2">
    <location>
        <begin position="48"/>
        <end position="71"/>
    </location>
</feature>
<protein>
    <recommendedName>
        <fullName evidence="3">CSC1/OSCA1-like 7TM region domain-containing protein</fullName>
    </recommendedName>
</protein>
<evidence type="ECO:0000259" key="3">
    <source>
        <dbReference type="Pfam" id="PF02714"/>
    </source>
</evidence>
<keyword evidence="2" id="KW-0472">Membrane</keyword>
<evidence type="ECO:0000256" key="1">
    <source>
        <dbReference type="SAM" id="MobiDB-lite"/>
    </source>
</evidence>
<sequence>MIQLVTGYLPSVILLLFFYAVPPTMMLFSTVEGAISRSGRKKSACCKVLYFTIWNVFFVNVLSASVIHQLMFISHPKDIPFVLARTLPGQVQIHAMPKNFWWYTAFSLCLSKAKNRAANGGERRRTAAKGRTAANGRLRSVSTRTQSLAFAAAERHRADGNEKEWPGCPK</sequence>
<feature type="domain" description="CSC1/OSCA1-like 7TM region" evidence="3">
    <location>
        <begin position="2"/>
        <end position="90"/>
    </location>
</feature>
<evidence type="ECO:0000313" key="4">
    <source>
        <dbReference type="EMBL" id="KAL0907242.1"/>
    </source>
</evidence>
<dbReference type="PANTHER" id="PTHR13018:SF117">
    <property type="entry name" value="CSC1-LIKE PROTEIN RXW8"/>
    <property type="match status" value="1"/>
</dbReference>
<gene>
    <name evidence="4" type="ORF">M5K25_025799</name>
</gene>
<feature type="transmembrane region" description="Helical" evidence="2">
    <location>
        <begin position="6"/>
        <end position="28"/>
    </location>
</feature>
<proteinExistence type="predicted"/>
<name>A0ABD0UAC0_DENTH</name>
<evidence type="ECO:0000313" key="5">
    <source>
        <dbReference type="Proteomes" id="UP001552299"/>
    </source>
</evidence>